<evidence type="ECO:0000256" key="3">
    <source>
        <dbReference type="ARBA" id="ARBA00038502"/>
    </source>
</evidence>
<evidence type="ECO:0000313" key="6">
    <source>
        <dbReference type="Proteomes" id="UP000626148"/>
    </source>
</evidence>
<evidence type="ECO:0000313" key="5">
    <source>
        <dbReference type="EMBL" id="GGX43292.1"/>
    </source>
</evidence>
<dbReference type="PROSITE" id="PS51186">
    <property type="entry name" value="GNAT"/>
    <property type="match status" value="1"/>
</dbReference>
<name>A0A918K462_9GAMM</name>
<dbReference type="PANTHER" id="PTHR43792">
    <property type="entry name" value="GNAT FAMILY, PUTATIVE (AFU_ORTHOLOGUE AFUA_3G00765)-RELATED-RELATED"/>
    <property type="match status" value="1"/>
</dbReference>
<accession>A0A918K462</accession>
<feature type="domain" description="N-acetyltransferase" evidence="4">
    <location>
        <begin position="9"/>
        <end position="170"/>
    </location>
</feature>
<dbReference type="EMBL" id="BMXR01000002">
    <property type="protein sequence ID" value="GGX43292.1"/>
    <property type="molecule type" value="Genomic_DNA"/>
</dbReference>
<organism evidence="5 6">
    <name type="scientific">Saccharospirillum salsuginis</name>
    <dbReference type="NCBI Taxonomy" id="418750"/>
    <lineage>
        <taxon>Bacteria</taxon>
        <taxon>Pseudomonadati</taxon>
        <taxon>Pseudomonadota</taxon>
        <taxon>Gammaproteobacteria</taxon>
        <taxon>Oceanospirillales</taxon>
        <taxon>Saccharospirillaceae</taxon>
        <taxon>Saccharospirillum</taxon>
    </lineage>
</organism>
<dbReference type="GO" id="GO:0008999">
    <property type="term" value="F:protein-N-terminal-alanine acetyltransferase activity"/>
    <property type="evidence" value="ECO:0007669"/>
    <property type="project" value="TreeGrafter"/>
</dbReference>
<keyword evidence="6" id="KW-1185">Reference proteome</keyword>
<dbReference type="InterPro" id="IPR051531">
    <property type="entry name" value="N-acetyltransferase"/>
</dbReference>
<dbReference type="PANTHER" id="PTHR43792:SF8">
    <property type="entry name" value="[RIBOSOMAL PROTEIN US5]-ALANINE N-ACETYLTRANSFERASE"/>
    <property type="match status" value="1"/>
</dbReference>
<reference evidence="5" key="2">
    <citation type="submission" date="2020-09" db="EMBL/GenBank/DDBJ databases">
        <authorList>
            <person name="Sun Q."/>
            <person name="Kim S."/>
        </authorList>
    </citation>
    <scope>NUCLEOTIDE SEQUENCE</scope>
    <source>
        <strain evidence="5">KCTC 22169</strain>
    </source>
</reference>
<gene>
    <name evidence="5" type="ORF">GCM10007392_07520</name>
</gene>
<dbReference type="InterPro" id="IPR016181">
    <property type="entry name" value="Acyl_CoA_acyltransferase"/>
</dbReference>
<proteinExistence type="inferred from homology"/>
<dbReference type="InterPro" id="IPR000182">
    <property type="entry name" value="GNAT_dom"/>
</dbReference>
<evidence type="ECO:0000259" key="4">
    <source>
        <dbReference type="PROSITE" id="PS51186"/>
    </source>
</evidence>
<evidence type="ECO:0000256" key="1">
    <source>
        <dbReference type="ARBA" id="ARBA00022679"/>
    </source>
</evidence>
<dbReference type="Proteomes" id="UP000626148">
    <property type="component" value="Unassembled WGS sequence"/>
</dbReference>
<reference evidence="5" key="1">
    <citation type="journal article" date="2014" name="Int. J. Syst. Evol. Microbiol.">
        <title>Complete genome sequence of Corynebacterium casei LMG S-19264T (=DSM 44701T), isolated from a smear-ripened cheese.</title>
        <authorList>
            <consortium name="US DOE Joint Genome Institute (JGI-PGF)"/>
            <person name="Walter F."/>
            <person name="Albersmeier A."/>
            <person name="Kalinowski J."/>
            <person name="Ruckert C."/>
        </authorList>
    </citation>
    <scope>NUCLEOTIDE SEQUENCE</scope>
    <source>
        <strain evidence="5">KCTC 22169</strain>
    </source>
</reference>
<dbReference type="RefSeq" id="WP_189607160.1">
    <property type="nucleotide sequence ID" value="NZ_BMXR01000002.1"/>
</dbReference>
<keyword evidence="2" id="KW-0012">Acyltransferase</keyword>
<dbReference type="GO" id="GO:0005737">
    <property type="term" value="C:cytoplasm"/>
    <property type="evidence" value="ECO:0007669"/>
    <property type="project" value="TreeGrafter"/>
</dbReference>
<sequence>MLLLETDRLQIVDPQAINARQLYEYHHRNTDHFAQGGGTLPATLDECQRRLANEKRVWGLDMGYRYYGLLEGDPILDIGLSNIVRGVFQAAHLGYRSHQDYQGQGYMIEALQSVIEHAFGPLNLHRIMANYQPWNKASGHILGKLGFVEEGMAKDYLFIDGAWRDHILTALINPDWKPKP</sequence>
<dbReference type="AlphaFoldDB" id="A0A918K462"/>
<evidence type="ECO:0000256" key="2">
    <source>
        <dbReference type="ARBA" id="ARBA00023315"/>
    </source>
</evidence>
<comment type="similarity">
    <text evidence="3">Belongs to the acetyltransferase family. RimJ subfamily.</text>
</comment>
<dbReference type="Gene3D" id="3.40.630.30">
    <property type="match status" value="1"/>
</dbReference>
<dbReference type="Pfam" id="PF13302">
    <property type="entry name" value="Acetyltransf_3"/>
    <property type="match status" value="1"/>
</dbReference>
<comment type="caution">
    <text evidence="5">The sequence shown here is derived from an EMBL/GenBank/DDBJ whole genome shotgun (WGS) entry which is preliminary data.</text>
</comment>
<dbReference type="SUPFAM" id="SSF55729">
    <property type="entry name" value="Acyl-CoA N-acyltransferases (Nat)"/>
    <property type="match status" value="1"/>
</dbReference>
<keyword evidence="1" id="KW-0808">Transferase</keyword>
<protein>
    <recommendedName>
        <fullName evidence="4">N-acetyltransferase domain-containing protein</fullName>
    </recommendedName>
</protein>